<feature type="non-terminal residue" evidence="2">
    <location>
        <position position="1"/>
    </location>
</feature>
<dbReference type="EMBL" id="GBEZ01027732">
    <property type="protein sequence ID" value="JAC59612.1"/>
    <property type="molecule type" value="Transcribed_RNA"/>
</dbReference>
<evidence type="ECO:0000256" key="1">
    <source>
        <dbReference type="SAM" id="MobiDB-lite"/>
    </source>
</evidence>
<gene>
    <name evidence="2" type="ORF">TSPGSL018_31009</name>
</gene>
<feature type="region of interest" description="Disordered" evidence="1">
    <location>
        <begin position="285"/>
        <end position="322"/>
    </location>
</feature>
<dbReference type="AlphaFoldDB" id="A0A061QGS9"/>
<name>A0A061QGS9_9CHLO</name>
<proteinExistence type="predicted"/>
<protein>
    <submittedName>
        <fullName evidence="2">Uncharacterized protein</fullName>
    </submittedName>
</protein>
<organism evidence="2">
    <name type="scientific">Tetraselmis sp. GSL018</name>
    <dbReference type="NCBI Taxonomy" id="582737"/>
    <lineage>
        <taxon>Eukaryota</taxon>
        <taxon>Viridiplantae</taxon>
        <taxon>Chlorophyta</taxon>
        <taxon>core chlorophytes</taxon>
        <taxon>Chlorodendrophyceae</taxon>
        <taxon>Chlorodendrales</taxon>
        <taxon>Chlorodendraceae</taxon>
        <taxon>Tetraselmis</taxon>
    </lineage>
</organism>
<reference evidence="2" key="1">
    <citation type="submission" date="2014-05" db="EMBL/GenBank/DDBJ databases">
        <title>The transcriptome of the halophilic microalga Tetraselmis sp. GSL018 isolated from the Great Salt Lake, Utah.</title>
        <authorList>
            <person name="Jinkerson R.E."/>
            <person name="D'Adamo S."/>
            <person name="Posewitz M.C."/>
        </authorList>
    </citation>
    <scope>NUCLEOTIDE SEQUENCE</scope>
    <source>
        <strain evidence="2">GSL018</strain>
    </source>
</reference>
<evidence type="ECO:0000313" key="2">
    <source>
        <dbReference type="EMBL" id="JAC59612.1"/>
    </source>
</evidence>
<sequence>AIRKTQTTGLERKRKRRRVLSFVRFGENDQEPPELQHNFAAKMVKPYLRKNRVTRKNSQNVLRDEKTGHEYIQTGASQPGLAAHKKYPRRPALPTLAQYKSALWTSAADASRIFACLVLAASLAWYVSDFQVIQDTARSTGVLHGAVNLLKNNPTEQSGVPYVVEPFLIKLLSGCEANQEEFQRAGGAGKRGPSPLFCPGHHTTALPGITPLVLLLRDDKGRAVSRMTIALLGRALGVRFRGGEAQAKAVVEAVQGLLSRGASGAVRRSAAELLAALSAREEFAPHVERAGGGGGSDQKPPQGRPEVGSAARFGNHPNEQGA</sequence>
<accession>A0A061QGS9</accession>